<comment type="caution">
    <text evidence="2">The sequence shown here is derived from an EMBL/GenBank/DDBJ whole genome shotgun (WGS) entry which is preliminary data.</text>
</comment>
<dbReference type="Proteomes" id="UP000481153">
    <property type="component" value="Unassembled WGS sequence"/>
</dbReference>
<name>A0A6G0WG25_9STRA</name>
<keyword evidence="1" id="KW-0812">Transmembrane</keyword>
<organism evidence="2 3">
    <name type="scientific">Aphanomyces euteiches</name>
    <dbReference type="NCBI Taxonomy" id="100861"/>
    <lineage>
        <taxon>Eukaryota</taxon>
        <taxon>Sar</taxon>
        <taxon>Stramenopiles</taxon>
        <taxon>Oomycota</taxon>
        <taxon>Saprolegniomycetes</taxon>
        <taxon>Saprolegniales</taxon>
        <taxon>Verrucalvaceae</taxon>
        <taxon>Aphanomyces</taxon>
    </lineage>
</organism>
<evidence type="ECO:0000313" key="2">
    <source>
        <dbReference type="EMBL" id="KAF0725898.1"/>
    </source>
</evidence>
<evidence type="ECO:0000313" key="3">
    <source>
        <dbReference type="Proteomes" id="UP000481153"/>
    </source>
</evidence>
<protein>
    <submittedName>
        <fullName evidence="2">Uncharacterized protein</fullName>
    </submittedName>
</protein>
<reference evidence="2 3" key="1">
    <citation type="submission" date="2019-07" db="EMBL/GenBank/DDBJ databases">
        <title>Genomics analysis of Aphanomyces spp. identifies a new class of oomycete effector associated with host adaptation.</title>
        <authorList>
            <person name="Gaulin E."/>
        </authorList>
    </citation>
    <scope>NUCLEOTIDE SEQUENCE [LARGE SCALE GENOMIC DNA]</scope>
    <source>
        <strain evidence="2 3">ATCC 201684</strain>
    </source>
</reference>
<dbReference type="EMBL" id="VJMJ01000231">
    <property type="protein sequence ID" value="KAF0725898.1"/>
    <property type="molecule type" value="Genomic_DNA"/>
</dbReference>
<gene>
    <name evidence="2" type="ORF">Ae201684_015749</name>
</gene>
<keyword evidence="3" id="KW-1185">Reference proteome</keyword>
<dbReference type="AlphaFoldDB" id="A0A6G0WG25"/>
<dbReference type="VEuPathDB" id="FungiDB:AeMF1_014285"/>
<feature type="transmembrane region" description="Helical" evidence="1">
    <location>
        <begin position="33"/>
        <end position="50"/>
    </location>
</feature>
<keyword evidence="1" id="KW-0472">Membrane</keyword>
<keyword evidence="1" id="KW-1133">Transmembrane helix</keyword>
<evidence type="ECO:0000256" key="1">
    <source>
        <dbReference type="SAM" id="Phobius"/>
    </source>
</evidence>
<accession>A0A6G0WG25</accession>
<sequence length="179" mass="19056">MSFVADLNWILRQTAWLHIPIAFKSSSLFPFKIMRVFIPLAICVAFASAYDLNNASPAIHHGKRSALNRFLQTAEHRYAKKGKRAGEVTGMFAGGAAGVGAAAATGGLGAAATPYFVDKAKGWLGRAGEKLGAKAGLRYDASRTIGGKFSKFIDGARRVKNGVKGVVNKVKGAFSRRRG</sequence>
<proteinExistence type="predicted"/>